<name>A0A6M3IM56_9ZZZZ</name>
<reference evidence="1" key="1">
    <citation type="submission" date="2020-03" db="EMBL/GenBank/DDBJ databases">
        <title>The deep terrestrial virosphere.</title>
        <authorList>
            <person name="Holmfeldt K."/>
            <person name="Nilsson E."/>
            <person name="Simone D."/>
            <person name="Lopez-Fernandez M."/>
            <person name="Wu X."/>
            <person name="de Brujin I."/>
            <person name="Lundin D."/>
            <person name="Andersson A."/>
            <person name="Bertilsson S."/>
            <person name="Dopson M."/>
        </authorList>
    </citation>
    <scope>NUCLEOTIDE SEQUENCE</scope>
    <source>
        <strain evidence="1">MM415B01477</strain>
    </source>
</reference>
<proteinExistence type="predicted"/>
<dbReference type="Pfam" id="PF02348">
    <property type="entry name" value="CTP_transf_3"/>
    <property type="match status" value="1"/>
</dbReference>
<dbReference type="InterPro" id="IPR029044">
    <property type="entry name" value="Nucleotide-diphossugar_trans"/>
</dbReference>
<dbReference type="GO" id="GO:0016779">
    <property type="term" value="F:nucleotidyltransferase activity"/>
    <property type="evidence" value="ECO:0007669"/>
    <property type="project" value="UniProtKB-KW"/>
</dbReference>
<dbReference type="Gene3D" id="3.90.550.10">
    <property type="entry name" value="Spore Coat Polysaccharide Biosynthesis Protein SpsA, Chain A"/>
    <property type="match status" value="1"/>
</dbReference>
<dbReference type="PANTHER" id="PTHR42866">
    <property type="entry name" value="3-DEOXY-MANNO-OCTULOSONATE CYTIDYLYLTRANSFERASE"/>
    <property type="match status" value="1"/>
</dbReference>
<sequence length="263" mass="29538">MKTAAIIQARIESTRMPGKILLPLAGEMALVRVIERVAQARGLDEIIVACPDTAPNGVLRAIQMRYVSDNLLATNFKIYAGPAHNVIKRVLLAANYYKADIIVDVTSDCPLVDPQHIEALLGLMMKNKFDYASNVHPRSWPDGFDVQIYTLEALECAYRAVMSLPASKRVYHSGWNIMHHREDIEKALGRSLSAHNYRAPKECDRPSLGLTLDTAEDFDVLCHVYDHFHRNPRFTAEEVIGWLARNPHLVTNGGVRRKTPEEG</sequence>
<organism evidence="1">
    <name type="scientific">viral metagenome</name>
    <dbReference type="NCBI Taxonomy" id="1070528"/>
    <lineage>
        <taxon>unclassified sequences</taxon>
        <taxon>metagenomes</taxon>
        <taxon>organismal metagenomes</taxon>
    </lineage>
</organism>
<keyword evidence="1" id="KW-0808">Transferase</keyword>
<keyword evidence="1" id="KW-0548">Nucleotidyltransferase</keyword>
<dbReference type="InterPro" id="IPR003329">
    <property type="entry name" value="Cytidylyl_trans"/>
</dbReference>
<accession>A0A6M3IM56</accession>
<dbReference type="PANTHER" id="PTHR42866:SF1">
    <property type="entry name" value="SPORE COAT POLYSACCHARIDE BIOSYNTHESIS PROTEIN SPSF"/>
    <property type="match status" value="1"/>
</dbReference>
<dbReference type="AlphaFoldDB" id="A0A6M3IM56"/>
<evidence type="ECO:0000313" key="1">
    <source>
        <dbReference type="EMBL" id="QJA58248.1"/>
    </source>
</evidence>
<gene>
    <name evidence="1" type="ORF">MM415B01477_0010</name>
</gene>
<dbReference type="GO" id="GO:0005829">
    <property type="term" value="C:cytosol"/>
    <property type="evidence" value="ECO:0007669"/>
    <property type="project" value="TreeGrafter"/>
</dbReference>
<protein>
    <submittedName>
        <fullName evidence="1">Putative cytidylyltransferase</fullName>
    </submittedName>
</protein>
<dbReference type="EMBL" id="MT141315">
    <property type="protein sequence ID" value="QJA58248.1"/>
    <property type="molecule type" value="Genomic_DNA"/>
</dbReference>
<dbReference type="SUPFAM" id="SSF53448">
    <property type="entry name" value="Nucleotide-diphospho-sugar transferases"/>
    <property type="match status" value="1"/>
</dbReference>